<sequence>MSFTPDQSKKVGLGLVSSPSPFLTPCPEWRCTDPRLADWNSSCQDNRDKETNVQVLLEGLDLTEN</sequence>
<proteinExistence type="predicted"/>
<accession>A0AAW0LMZ7</accession>
<evidence type="ECO:0000313" key="1">
    <source>
        <dbReference type="EMBL" id="KAK7853038.1"/>
    </source>
</evidence>
<name>A0AAW0LMZ7_QUESU</name>
<reference evidence="1 2" key="1">
    <citation type="journal article" date="2018" name="Sci. Data">
        <title>The draft genome sequence of cork oak.</title>
        <authorList>
            <person name="Ramos A.M."/>
            <person name="Usie A."/>
            <person name="Barbosa P."/>
            <person name="Barros P.M."/>
            <person name="Capote T."/>
            <person name="Chaves I."/>
            <person name="Simoes F."/>
            <person name="Abreu I."/>
            <person name="Carrasquinho I."/>
            <person name="Faro C."/>
            <person name="Guimaraes J.B."/>
            <person name="Mendonca D."/>
            <person name="Nobrega F."/>
            <person name="Rodrigues L."/>
            <person name="Saibo N.J.M."/>
            <person name="Varela M.C."/>
            <person name="Egas C."/>
            <person name="Matos J."/>
            <person name="Miguel C.M."/>
            <person name="Oliveira M.M."/>
            <person name="Ricardo C.P."/>
            <person name="Goncalves S."/>
        </authorList>
    </citation>
    <scope>NUCLEOTIDE SEQUENCE [LARGE SCALE GENOMIC DNA]</scope>
    <source>
        <strain evidence="2">cv. HL8</strain>
    </source>
</reference>
<dbReference type="AlphaFoldDB" id="A0AAW0LMZ7"/>
<protein>
    <submittedName>
        <fullName evidence="1">Kinesin-like protein kin-5b</fullName>
    </submittedName>
</protein>
<organism evidence="1 2">
    <name type="scientific">Quercus suber</name>
    <name type="common">Cork oak</name>
    <dbReference type="NCBI Taxonomy" id="58331"/>
    <lineage>
        <taxon>Eukaryota</taxon>
        <taxon>Viridiplantae</taxon>
        <taxon>Streptophyta</taxon>
        <taxon>Embryophyta</taxon>
        <taxon>Tracheophyta</taxon>
        <taxon>Spermatophyta</taxon>
        <taxon>Magnoliopsida</taxon>
        <taxon>eudicotyledons</taxon>
        <taxon>Gunneridae</taxon>
        <taxon>Pentapetalae</taxon>
        <taxon>rosids</taxon>
        <taxon>fabids</taxon>
        <taxon>Fagales</taxon>
        <taxon>Fagaceae</taxon>
        <taxon>Quercus</taxon>
    </lineage>
</organism>
<gene>
    <name evidence="1" type="primary">KIN5B_1</name>
    <name evidence="1" type="ORF">CFP56_037149</name>
</gene>
<comment type="caution">
    <text evidence="1">The sequence shown here is derived from an EMBL/GenBank/DDBJ whole genome shotgun (WGS) entry which is preliminary data.</text>
</comment>
<evidence type="ECO:0000313" key="2">
    <source>
        <dbReference type="Proteomes" id="UP000237347"/>
    </source>
</evidence>
<keyword evidence="2" id="KW-1185">Reference proteome</keyword>
<dbReference type="Proteomes" id="UP000237347">
    <property type="component" value="Unassembled WGS sequence"/>
</dbReference>
<dbReference type="EMBL" id="PKMF04000069">
    <property type="protein sequence ID" value="KAK7853038.1"/>
    <property type="molecule type" value="Genomic_DNA"/>
</dbReference>